<organism evidence="3 4">
    <name type="scientific">Mucor saturninus</name>
    <dbReference type="NCBI Taxonomy" id="64648"/>
    <lineage>
        <taxon>Eukaryota</taxon>
        <taxon>Fungi</taxon>
        <taxon>Fungi incertae sedis</taxon>
        <taxon>Mucoromycota</taxon>
        <taxon>Mucoromycotina</taxon>
        <taxon>Mucoromycetes</taxon>
        <taxon>Mucorales</taxon>
        <taxon>Mucorineae</taxon>
        <taxon>Mucoraceae</taxon>
        <taxon>Mucor</taxon>
    </lineage>
</organism>
<comment type="caution">
    <text evidence="3">The sequence shown here is derived from an EMBL/GenBank/DDBJ whole genome shotgun (WGS) entry which is preliminary data.</text>
</comment>
<evidence type="ECO:0000259" key="2">
    <source>
        <dbReference type="PROSITE" id="PS50010"/>
    </source>
</evidence>
<evidence type="ECO:0000313" key="3">
    <source>
        <dbReference type="EMBL" id="KAG2202565.1"/>
    </source>
</evidence>
<name>A0A8H7V0G3_9FUNG</name>
<dbReference type="SMART" id="SM00325">
    <property type="entry name" value="RhoGEF"/>
    <property type="match status" value="1"/>
</dbReference>
<keyword evidence="4" id="KW-1185">Reference proteome</keyword>
<evidence type="ECO:0000313" key="4">
    <source>
        <dbReference type="Proteomes" id="UP000603453"/>
    </source>
</evidence>
<proteinExistence type="predicted"/>
<feature type="compositionally biased region" description="Low complexity" evidence="1">
    <location>
        <begin position="657"/>
        <end position="667"/>
    </location>
</feature>
<gene>
    <name evidence="3" type="ORF">INT47_012559</name>
</gene>
<dbReference type="Pfam" id="PF00621">
    <property type="entry name" value="RhoGEF"/>
    <property type="match status" value="1"/>
</dbReference>
<dbReference type="PANTHER" id="PTHR12673">
    <property type="entry name" value="FACIOGENITAL DYSPLASIA PROTEIN"/>
    <property type="match status" value="1"/>
</dbReference>
<dbReference type="PROSITE" id="PS50010">
    <property type="entry name" value="DH_2"/>
    <property type="match status" value="1"/>
</dbReference>
<dbReference type="SUPFAM" id="SSF48065">
    <property type="entry name" value="DBL homology domain (DH-domain)"/>
    <property type="match status" value="1"/>
</dbReference>
<sequence>MDASTLTAKILEDTPFKYPCKIYKENSIPIMKDYNISDQCKEIGKQILNMTKNPLSQHVDVLIPKMDRNDYAKKQMEHFKSFFGHKYSEPQQQQTESNGLMQESIDNTITSRNAFMYETKAMKAIREFIETEEAYVSAIEDLVTTIMKPIRESIVDPNRTSILDQYSFNRIFINLDDIVDVNKAFLASLKQYQHGTTTETIGQILTSHIEAFNCYKVYLLGKPNSMSCHTENKKQNKVYYKFLVNNSLKKNFGVNDVLIRPVQRMGNYELLIRKIKDAMNPNDPDIARVQEAASKVSNINDMRYGSDSSLLNLYHLIRDAPASLIQTRKLLGYFDASELSLLTGKTCRPVTLLVFTDKIMVVKRKNFNLQSKEYLENIEEKVKVGSTNTILQKAKDVYTGLPFEFKGWVDIRSVEIFNGLKARPDSFFLRTCLPELNPNATEKECENYFRRSDRLFSMCTNSTRAGPYKQKKNDLISLCQKQQAIAKLEDTTELYHEDKFKLPGYSHFYDQDSYSSAEHKNNILIVYIEDKYAAANIDLNSLLTDDVWIVILLTHHESGGYKPTIRSRTSLIPIREISREIEYESIVDTKQRNKDAPLDFIDTLWNNLFFYERRLRATEAYSCVNDNLLRDRARSRSRSKSLTRVASNMSIGKLFARSRSTSPSRHSSSNERTDDDDDQTAAASCVPDPIFKVASVNKHTENEFRGHYAPTTMSHNRTYSAGYFPTAATAAASAPIAVAADKGYKLPRIHTQPHRHSSGPLSEIYVRDDHTFIEPFVGSTNYEDNSNGRPCYNYQYTGSLSSSAKLDEMLFQSSPEHMRRPSSGGSNNSHHSSSASSETDRTPPRGLTMGGSLSSNTSSVLSYFENHTFTPPYDSSYRTNNSMANDERLMSTIDGSRRSHFGGTGNRKTPLHPNLFVNPQYPQHRSQTPNMVANHLSQFKDEVIGMFDDYVQSGQLPRSQKSMGHYHPHPNYDGAQGFKSHLVSKIDKLMEDLHPNQLR</sequence>
<dbReference type="OrthoDB" id="660555at2759"/>
<evidence type="ECO:0000256" key="1">
    <source>
        <dbReference type="SAM" id="MobiDB-lite"/>
    </source>
</evidence>
<dbReference type="Proteomes" id="UP000603453">
    <property type="component" value="Unassembled WGS sequence"/>
</dbReference>
<protein>
    <recommendedName>
        <fullName evidence="2">DH domain-containing protein</fullName>
    </recommendedName>
</protein>
<feature type="region of interest" description="Disordered" evidence="1">
    <location>
        <begin position="813"/>
        <end position="854"/>
    </location>
</feature>
<reference evidence="3" key="1">
    <citation type="submission" date="2020-12" db="EMBL/GenBank/DDBJ databases">
        <title>Metabolic potential, ecology and presence of endohyphal bacteria is reflected in genomic diversity of Mucoromycotina.</title>
        <authorList>
            <person name="Muszewska A."/>
            <person name="Okrasinska A."/>
            <person name="Steczkiewicz K."/>
            <person name="Drgas O."/>
            <person name="Orlowska M."/>
            <person name="Perlinska-Lenart U."/>
            <person name="Aleksandrzak-Piekarczyk T."/>
            <person name="Szatraj K."/>
            <person name="Zielenkiewicz U."/>
            <person name="Pilsyk S."/>
            <person name="Malc E."/>
            <person name="Mieczkowski P."/>
            <person name="Kruszewska J.S."/>
            <person name="Biernat P."/>
            <person name="Pawlowska J."/>
        </authorList>
    </citation>
    <scope>NUCLEOTIDE SEQUENCE</scope>
    <source>
        <strain evidence="3">WA0000017839</strain>
    </source>
</reference>
<dbReference type="InterPro" id="IPR051092">
    <property type="entry name" value="FYVE_RhoGEF_PH"/>
</dbReference>
<dbReference type="GO" id="GO:0005737">
    <property type="term" value="C:cytoplasm"/>
    <property type="evidence" value="ECO:0007669"/>
    <property type="project" value="TreeGrafter"/>
</dbReference>
<feature type="domain" description="DH" evidence="2">
    <location>
        <begin position="120"/>
        <end position="299"/>
    </location>
</feature>
<dbReference type="InterPro" id="IPR035899">
    <property type="entry name" value="DBL_dom_sf"/>
</dbReference>
<dbReference type="InterPro" id="IPR000219">
    <property type="entry name" value="DH_dom"/>
</dbReference>
<dbReference type="Gene3D" id="1.20.900.10">
    <property type="entry name" value="Dbl homology (DH) domain"/>
    <property type="match status" value="1"/>
</dbReference>
<feature type="compositionally biased region" description="Low complexity" evidence="1">
    <location>
        <begin position="822"/>
        <end position="837"/>
    </location>
</feature>
<dbReference type="GO" id="GO:0005085">
    <property type="term" value="F:guanyl-nucleotide exchange factor activity"/>
    <property type="evidence" value="ECO:0007669"/>
    <property type="project" value="InterPro"/>
</dbReference>
<dbReference type="AlphaFoldDB" id="A0A8H7V0G3"/>
<dbReference type="PANTHER" id="PTHR12673:SF270">
    <property type="entry name" value="FYVE-TYPE DOMAIN-CONTAINING PROTEIN"/>
    <property type="match status" value="1"/>
</dbReference>
<accession>A0A8H7V0G3</accession>
<feature type="region of interest" description="Disordered" evidence="1">
    <location>
        <begin position="656"/>
        <end position="682"/>
    </location>
</feature>
<dbReference type="EMBL" id="JAEPRD010000059">
    <property type="protein sequence ID" value="KAG2202565.1"/>
    <property type="molecule type" value="Genomic_DNA"/>
</dbReference>